<reference evidence="5 6" key="1">
    <citation type="submission" date="2021-01" db="EMBL/GenBank/DDBJ databases">
        <title>Belnapia mucosa sp. nov. and Belnapia arida sp. nov., isolated from the Tabernas Desert (Almeria, Spain).</title>
        <authorList>
            <person name="Molina-Menor E."/>
            <person name="Vidal-Verdu A."/>
            <person name="Calonge A."/>
            <person name="Satari L."/>
            <person name="Pereto J."/>
            <person name="Porcar M."/>
        </authorList>
    </citation>
    <scope>NUCLEOTIDE SEQUENCE [LARGE SCALE GENOMIC DNA]</scope>
    <source>
        <strain evidence="5 6">T18</strain>
    </source>
</reference>
<evidence type="ECO:0000256" key="3">
    <source>
        <dbReference type="ARBA" id="ARBA00022737"/>
    </source>
</evidence>
<sequence>MQKDAQGLPMTVASAEAAAGYDRTLEGFLLYRADASQRLKAALKLDPESPMLVMLKGTFAMLAANSAFAPAAVEAAARAGQLAERGTARERAHAAALAAWAEGDMARALAAWTGIMAEHPHDLLALRLHHYNAFWRGRADMMLAAVNGVLPHWGPDQPGYHNVLACQAFANEECGNYLVGESAGRAAVGINPADLWATHAVAHVMEMQGRRGEGIAWTSGLEQHWEGGNNLTHHLWWHRALFHYERGEHDQVLALYDRNFRNLESQVTMAMPDLAIDMQNAISMLYRLRLQGVDGGARWAELADKAEARIGDCQQGFNLPHFMMALVVTGRFGAAERMLEAVRDYARSHNGGNAAIIGQYALPICEAVLRHGRGDFAGAVAAMRPALGGMHALGGSHAQQDVLEQFFLDAAMQAGLEEDARLLLERVAGRHPVPPARRAGYRKAAASILH</sequence>
<dbReference type="InterPro" id="IPR033891">
    <property type="entry name" value="TTC38"/>
</dbReference>
<dbReference type="PANTHER" id="PTHR16263">
    <property type="entry name" value="TETRATRICOPEPTIDE REPEAT PROTEIN 38"/>
    <property type="match status" value="1"/>
</dbReference>
<keyword evidence="4" id="KW-0802">TPR repeat</keyword>
<evidence type="ECO:0000313" key="5">
    <source>
        <dbReference type="EMBL" id="MBL6079953.1"/>
    </source>
</evidence>
<proteinExistence type="inferred from homology"/>
<comment type="caution">
    <text evidence="5">The sequence shown here is derived from an EMBL/GenBank/DDBJ whole genome shotgun (WGS) entry which is preliminary data.</text>
</comment>
<keyword evidence="6" id="KW-1185">Reference proteome</keyword>
<dbReference type="CDD" id="cd05804">
    <property type="entry name" value="StaR_like"/>
    <property type="match status" value="1"/>
</dbReference>
<dbReference type="PANTHER" id="PTHR16263:SF4">
    <property type="entry name" value="TETRATRICOPEPTIDE REPEAT PROTEIN 38"/>
    <property type="match status" value="1"/>
</dbReference>
<gene>
    <name evidence="5" type="ORF">JMJ56_18185</name>
</gene>
<dbReference type="Gene3D" id="1.25.40.10">
    <property type="entry name" value="Tetratricopeptide repeat domain"/>
    <property type="match status" value="1"/>
</dbReference>
<evidence type="ECO:0000313" key="6">
    <source>
        <dbReference type="Proteomes" id="UP000660885"/>
    </source>
</evidence>
<accession>A0ABS1U5M5</accession>
<dbReference type="RefSeq" id="WP_202833187.1">
    <property type="nucleotide sequence ID" value="NZ_JAETWB010000009.1"/>
</dbReference>
<evidence type="ECO:0000256" key="1">
    <source>
        <dbReference type="ARBA" id="ARBA00005857"/>
    </source>
</evidence>
<keyword evidence="3" id="KW-0677">Repeat</keyword>
<dbReference type="InterPro" id="IPR011990">
    <property type="entry name" value="TPR-like_helical_dom_sf"/>
</dbReference>
<evidence type="ECO:0000256" key="4">
    <source>
        <dbReference type="ARBA" id="ARBA00022803"/>
    </source>
</evidence>
<dbReference type="EMBL" id="JAETWB010000009">
    <property type="protein sequence ID" value="MBL6079953.1"/>
    <property type="molecule type" value="Genomic_DNA"/>
</dbReference>
<comment type="similarity">
    <text evidence="1">Belongs to the TTC38 family.</text>
</comment>
<name>A0ABS1U5M5_9PROT</name>
<organism evidence="5 6">
    <name type="scientific">Belnapia arida</name>
    <dbReference type="NCBI Taxonomy" id="2804533"/>
    <lineage>
        <taxon>Bacteria</taxon>
        <taxon>Pseudomonadati</taxon>
        <taxon>Pseudomonadota</taxon>
        <taxon>Alphaproteobacteria</taxon>
        <taxon>Acetobacterales</taxon>
        <taxon>Roseomonadaceae</taxon>
        <taxon>Belnapia</taxon>
    </lineage>
</organism>
<dbReference type="Proteomes" id="UP000660885">
    <property type="component" value="Unassembled WGS sequence"/>
</dbReference>
<dbReference type="SUPFAM" id="SSF48452">
    <property type="entry name" value="TPR-like"/>
    <property type="match status" value="1"/>
</dbReference>
<protein>
    <recommendedName>
        <fullName evidence="2">Tetratricopeptide repeat protein 38</fullName>
    </recommendedName>
</protein>
<evidence type="ECO:0000256" key="2">
    <source>
        <dbReference type="ARBA" id="ARBA00019992"/>
    </source>
</evidence>